<comment type="caution">
    <text evidence="1">The sequence shown here is derived from an EMBL/GenBank/DDBJ whole genome shotgun (WGS) entry which is preliminary data.</text>
</comment>
<sequence length="201" mass="23585">MNSPYVFKLSGQNYHRMRSLLPMNNQRPKFAQLYMIESDAELSYRTTYFENNNDIEGLDSDIVCGLKNMLDEHNKIIKIFHTARDMQKQFKELPIKIKLLAHRNPKGHNYSAPASLEIAALIVGDIGISDHGRDIIIEHPEEGLKRINDLHPLFMPLQYRLLFPHGEDCFHLNIPYEESPIRNKLSRKYLTMREYAYLIQQ</sequence>
<keyword evidence="2" id="KW-1185">Reference proteome</keyword>
<organism evidence="1 2">
    <name type="scientific">Dioscorea alata</name>
    <name type="common">Purple yam</name>
    <dbReference type="NCBI Taxonomy" id="55571"/>
    <lineage>
        <taxon>Eukaryota</taxon>
        <taxon>Viridiplantae</taxon>
        <taxon>Streptophyta</taxon>
        <taxon>Embryophyta</taxon>
        <taxon>Tracheophyta</taxon>
        <taxon>Spermatophyta</taxon>
        <taxon>Magnoliopsida</taxon>
        <taxon>Liliopsida</taxon>
        <taxon>Dioscoreales</taxon>
        <taxon>Dioscoreaceae</taxon>
        <taxon>Dioscorea</taxon>
    </lineage>
</organism>
<proteinExistence type="predicted"/>
<dbReference type="Proteomes" id="UP000827976">
    <property type="component" value="Chromosome 14"/>
</dbReference>
<name>A0ACB7UR77_DIOAL</name>
<accession>A0ACB7UR77</accession>
<reference evidence="2" key="1">
    <citation type="journal article" date="2022" name="Nat. Commun.">
        <title>Chromosome evolution and the genetic basis of agronomically important traits in greater yam.</title>
        <authorList>
            <person name="Bredeson J.V."/>
            <person name="Lyons J.B."/>
            <person name="Oniyinde I.O."/>
            <person name="Okereke N.R."/>
            <person name="Kolade O."/>
            <person name="Nnabue I."/>
            <person name="Nwadili C.O."/>
            <person name="Hribova E."/>
            <person name="Parker M."/>
            <person name="Nwogha J."/>
            <person name="Shu S."/>
            <person name="Carlson J."/>
            <person name="Kariba R."/>
            <person name="Muthemba S."/>
            <person name="Knop K."/>
            <person name="Barton G.J."/>
            <person name="Sherwood A.V."/>
            <person name="Lopez-Montes A."/>
            <person name="Asiedu R."/>
            <person name="Jamnadass R."/>
            <person name="Muchugi A."/>
            <person name="Goodstein D."/>
            <person name="Egesi C.N."/>
            <person name="Featherston J."/>
            <person name="Asfaw A."/>
            <person name="Simpson G.G."/>
            <person name="Dolezel J."/>
            <person name="Hendre P.S."/>
            <person name="Van Deynze A."/>
            <person name="Kumar P.L."/>
            <person name="Obidiegwu J.E."/>
            <person name="Bhattacharjee R."/>
            <person name="Rokhsar D.S."/>
        </authorList>
    </citation>
    <scope>NUCLEOTIDE SEQUENCE [LARGE SCALE GENOMIC DNA]</scope>
    <source>
        <strain evidence="2">cv. TDa95/00328</strain>
    </source>
</reference>
<gene>
    <name evidence="1" type="ORF">IHE45_14G040000</name>
</gene>
<evidence type="ECO:0000313" key="1">
    <source>
        <dbReference type="EMBL" id="KAH7663238.1"/>
    </source>
</evidence>
<protein>
    <submittedName>
        <fullName evidence="1">Uncharacterized protein</fullName>
    </submittedName>
</protein>
<evidence type="ECO:0000313" key="2">
    <source>
        <dbReference type="Proteomes" id="UP000827976"/>
    </source>
</evidence>
<dbReference type="EMBL" id="CM037024">
    <property type="protein sequence ID" value="KAH7663238.1"/>
    <property type="molecule type" value="Genomic_DNA"/>
</dbReference>